<sequence>MATAETKHGVPSPEIPIEIRTERLFIRRLDAESDANDIFDIRSRMDVMKWSSTKTPDADIAATKKHFLHLCQPGALGLTVFEASNPNRAIACIGFYKKNENAELGYLFHPDFWGKGYATEAARAAINKWWELATSASVPEKNSGVKESAKSELVLYADTDPLNAASNRVLTKCGFRKVEEIVDEIGPCFKWELHKEDTVTD</sequence>
<dbReference type="Gene3D" id="3.40.630.30">
    <property type="match status" value="1"/>
</dbReference>
<dbReference type="InterPro" id="IPR000182">
    <property type="entry name" value="GNAT_dom"/>
</dbReference>
<protein>
    <recommendedName>
        <fullName evidence="1">N-acetyltransferase domain-containing protein</fullName>
    </recommendedName>
</protein>
<evidence type="ECO:0000259" key="1">
    <source>
        <dbReference type="PROSITE" id="PS51186"/>
    </source>
</evidence>
<evidence type="ECO:0000313" key="2">
    <source>
        <dbReference type="EMBL" id="OAX83645.1"/>
    </source>
</evidence>
<dbReference type="Proteomes" id="UP000091918">
    <property type="component" value="Unassembled WGS sequence"/>
</dbReference>
<dbReference type="PROSITE" id="PS51186">
    <property type="entry name" value="GNAT"/>
    <property type="match status" value="1"/>
</dbReference>
<comment type="caution">
    <text evidence="2">The sequence shown here is derived from an EMBL/GenBank/DDBJ whole genome shotgun (WGS) entry which is preliminary data.</text>
</comment>
<organism evidence="2 3">
    <name type="scientific">Emergomyces africanus</name>
    <dbReference type="NCBI Taxonomy" id="1955775"/>
    <lineage>
        <taxon>Eukaryota</taxon>
        <taxon>Fungi</taxon>
        <taxon>Dikarya</taxon>
        <taxon>Ascomycota</taxon>
        <taxon>Pezizomycotina</taxon>
        <taxon>Eurotiomycetes</taxon>
        <taxon>Eurotiomycetidae</taxon>
        <taxon>Onygenales</taxon>
        <taxon>Ajellomycetaceae</taxon>
        <taxon>Emergomyces</taxon>
    </lineage>
</organism>
<dbReference type="SUPFAM" id="SSF55729">
    <property type="entry name" value="Acyl-CoA N-acyltransferases (Nat)"/>
    <property type="match status" value="1"/>
</dbReference>
<evidence type="ECO:0000313" key="3">
    <source>
        <dbReference type="Proteomes" id="UP000091918"/>
    </source>
</evidence>
<dbReference type="AlphaFoldDB" id="A0A1B7P3P2"/>
<keyword evidence="3" id="KW-1185">Reference proteome</keyword>
<dbReference type="PANTHER" id="PTHR43792:SF1">
    <property type="entry name" value="N-ACETYLTRANSFERASE DOMAIN-CONTAINING PROTEIN"/>
    <property type="match status" value="1"/>
</dbReference>
<proteinExistence type="predicted"/>
<accession>A0A1B7P3P2</accession>
<dbReference type="InterPro" id="IPR051531">
    <property type="entry name" value="N-acetyltransferase"/>
</dbReference>
<dbReference type="EMBL" id="LGUA01000151">
    <property type="protein sequence ID" value="OAX83645.1"/>
    <property type="molecule type" value="Genomic_DNA"/>
</dbReference>
<dbReference type="CDD" id="cd04301">
    <property type="entry name" value="NAT_SF"/>
    <property type="match status" value="1"/>
</dbReference>
<reference evidence="2 3" key="1">
    <citation type="submission" date="2015-07" db="EMBL/GenBank/DDBJ databases">
        <title>Emmonsia species relationships and genome sequence.</title>
        <authorList>
            <person name="Cuomo C.A."/>
            <person name="Schwartz I.S."/>
            <person name="Kenyon C."/>
            <person name="de Hoog G.S."/>
            <person name="Govender N.P."/>
            <person name="Botha A."/>
            <person name="Moreno L."/>
            <person name="de Vries M."/>
            <person name="Munoz J.F."/>
            <person name="Stielow J.B."/>
        </authorList>
    </citation>
    <scope>NUCLEOTIDE SEQUENCE [LARGE SCALE GENOMIC DNA]</scope>
    <source>
        <strain evidence="2 3">CBS 136260</strain>
    </source>
</reference>
<dbReference type="Pfam" id="PF13302">
    <property type="entry name" value="Acetyltransf_3"/>
    <property type="match status" value="1"/>
</dbReference>
<dbReference type="InterPro" id="IPR016181">
    <property type="entry name" value="Acyl_CoA_acyltransferase"/>
</dbReference>
<dbReference type="PANTHER" id="PTHR43792">
    <property type="entry name" value="GNAT FAMILY, PUTATIVE (AFU_ORTHOLOGUE AFUA_3G00765)-RELATED-RELATED"/>
    <property type="match status" value="1"/>
</dbReference>
<dbReference type="OrthoDB" id="4072826at2759"/>
<feature type="domain" description="N-acetyltransferase" evidence="1">
    <location>
        <begin position="24"/>
        <end position="198"/>
    </location>
</feature>
<dbReference type="GO" id="GO:0016747">
    <property type="term" value="F:acyltransferase activity, transferring groups other than amino-acyl groups"/>
    <property type="evidence" value="ECO:0007669"/>
    <property type="project" value="InterPro"/>
</dbReference>
<name>A0A1B7P3P2_9EURO</name>
<gene>
    <name evidence="2" type="ORF">ACJ72_01994</name>
</gene>